<accession>A0A667ZMV1</accession>
<evidence type="ECO:0000256" key="5">
    <source>
        <dbReference type="ARBA" id="ARBA00023136"/>
    </source>
</evidence>
<gene>
    <name evidence="10" type="primary">LOC115363115</name>
</gene>
<sequence length="284" mass="31877">MARVDVRSVTQPVGVMRLAVTILTCLSFSLVAKVGYVSSSYWAWCMFTWCFCCFFTLLIIVLEFTTLSTKVPFSWDDFTTAFAMLATLMCLVASIIYPTFFTCKTCYYQIGATVVSWVCFGVYAGEVALTRLRPRGQNSGFLSTLPGIFKMLETFVACLIFTSLEPGQYSGVPELQWCVAVYSLCFIFTILIIVLSTGQLLSFVPFAFDKLVTIYNVVAALMYMTALVVWPLYSLHKNSRPSACGYPCAWDKLVVVTFMTIVNVIVYTLDAVFSVWKVFLTRDP</sequence>
<dbReference type="GO" id="GO:0016020">
    <property type="term" value="C:membrane"/>
    <property type="evidence" value="ECO:0007669"/>
    <property type="project" value="UniProtKB-SubCell"/>
</dbReference>
<evidence type="ECO:0000256" key="7">
    <source>
        <dbReference type="PROSITE-ProRule" id="PRU00581"/>
    </source>
</evidence>
<keyword evidence="3" id="KW-0677">Repeat</keyword>
<feature type="transmembrane region" description="Helical" evidence="8">
    <location>
        <begin position="12"/>
        <end position="35"/>
    </location>
</feature>
<feature type="transmembrane region" description="Helical" evidence="8">
    <location>
        <begin position="107"/>
        <end position="129"/>
    </location>
</feature>
<evidence type="ECO:0000256" key="2">
    <source>
        <dbReference type="ARBA" id="ARBA00022692"/>
    </source>
</evidence>
<evidence type="ECO:0000256" key="8">
    <source>
        <dbReference type="SAM" id="Phobius"/>
    </source>
</evidence>
<dbReference type="GeneTree" id="ENSGT00950000182933"/>
<evidence type="ECO:0000256" key="1">
    <source>
        <dbReference type="ARBA" id="ARBA00004141"/>
    </source>
</evidence>
<feature type="domain" description="MARVEL" evidence="9">
    <location>
        <begin position="8"/>
        <end position="135"/>
    </location>
</feature>
<dbReference type="PANTHER" id="PTHR17068">
    <property type="entry name" value="MYELOID-ASSOCIATED DIFFERENTIATION MARKER MYADM FAMILY MEMBER"/>
    <property type="match status" value="1"/>
</dbReference>
<dbReference type="GeneID" id="115363115"/>
<reference evidence="10" key="3">
    <citation type="submission" date="2025-09" db="UniProtKB">
        <authorList>
            <consortium name="Ensembl"/>
        </authorList>
    </citation>
    <scope>IDENTIFICATION</scope>
</reference>
<evidence type="ECO:0000256" key="6">
    <source>
        <dbReference type="ARBA" id="ARBA00034721"/>
    </source>
</evidence>
<feature type="domain" description="MARVEL" evidence="9">
    <location>
        <begin position="141"/>
        <end position="279"/>
    </location>
</feature>
<dbReference type="RefSeq" id="XP_029913059.1">
    <property type="nucleotide sequence ID" value="XM_030057199.1"/>
</dbReference>
<dbReference type="OrthoDB" id="9939551at2759"/>
<proteinExistence type="inferred from homology"/>
<keyword evidence="5 7" id="KW-0472">Membrane</keyword>
<dbReference type="PANTHER" id="PTHR17068:SF2">
    <property type="entry name" value="MYELOID-ASSOCIATED DIFFERENTIATION MARKER-LIKE"/>
    <property type="match status" value="1"/>
</dbReference>
<comment type="similarity">
    <text evidence="6">Belongs to the MAL family.</text>
</comment>
<keyword evidence="2 7" id="KW-0812">Transmembrane</keyword>
<feature type="transmembrane region" description="Helical" evidence="8">
    <location>
        <begin position="41"/>
        <end position="62"/>
    </location>
</feature>
<evidence type="ECO:0000259" key="9">
    <source>
        <dbReference type="PROSITE" id="PS51225"/>
    </source>
</evidence>
<dbReference type="Proteomes" id="UP000472263">
    <property type="component" value="Chromosome 8"/>
</dbReference>
<feature type="transmembrane region" description="Helical" evidence="8">
    <location>
        <begin position="141"/>
        <end position="164"/>
    </location>
</feature>
<evidence type="ECO:0000256" key="4">
    <source>
        <dbReference type="ARBA" id="ARBA00022989"/>
    </source>
</evidence>
<reference evidence="10" key="2">
    <citation type="submission" date="2025-08" db="UniProtKB">
        <authorList>
            <consortium name="Ensembl"/>
        </authorList>
    </citation>
    <scope>IDENTIFICATION</scope>
</reference>
<dbReference type="InterPro" id="IPR047123">
    <property type="entry name" value="MYADM-like"/>
</dbReference>
<comment type="subcellular location">
    <subcellularLocation>
        <location evidence="1">Membrane</location>
        <topology evidence="1">Multi-pass membrane protein</topology>
    </subcellularLocation>
</comment>
<dbReference type="InterPro" id="IPR008253">
    <property type="entry name" value="Marvel"/>
</dbReference>
<reference evidence="10" key="1">
    <citation type="submission" date="2019-06" db="EMBL/GenBank/DDBJ databases">
        <authorList>
            <consortium name="Wellcome Sanger Institute Data Sharing"/>
        </authorList>
    </citation>
    <scope>NUCLEOTIDE SEQUENCE [LARGE SCALE GENOMIC DNA]</scope>
</reference>
<dbReference type="PROSITE" id="PS51225">
    <property type="entry name" value="MARVEL"/>
    <property type="match status" value="2"/>
</dbReference>
<dbReference type="AlphaFoldDB" id="A0A667ZMV1"/>
<feature type="transmembrane region" description="Helical" evidence="8">
    <location>
        <begin position="253"/>
        <end position="276"/>
    </location>
</feature>
<evidence type="ECO:0000313" key="11">
    <source>
        <dbReference type="Proteomes" id="UP000472263"/>
    </source>
</evidence>
<dbReference type="FunCoup" id="A0A667ZMV1">
    <property type="interactions" value="1"/>
</dbReference>
<feature type="transmembrane region" description="Helical" evidence="8">
    <location>
        <begin position="82"/>
        <end position="101"/>
    </location>
</feature>
<name>A0A667ZMV1_9TELE</name>
<protein>
    <submittedName>
        <fullName evidence="10">Myeloid-associated differentiation marker-like</fullName>
    </submittedName>
</protein>
<feature type="transmembrane region" description="Helical" evidence="8">
    <location>
        <begin position="213"/>
        <end position="233"/>
    </location>
</feature>
<dbReference type="Pfam" id="PF01284">
    <property type="entry name" value="MARVEL"/>
    <property type="match status" value="2"/>
</dbReference>
<dbReference type="Ensembl" id="ENSMMDT00005034981.1">
    <property type="protein sequence ID" value="ENSMMDP00005034226.1"/>
    <property type="gene ID" value="ENSMMDG00005016107.1"/>
</dbReference>
<keyword evidence="11" id="KW-1185">Reference proteome</keyword>
<keyword evidence="4 8" id="KW-1133">Transmembrane helix</keyword>
<dbReference type="InParanoid" id="A0A667ZMV1"/>
<organism evidence="10 11">
    <name type="scientific">Myripristis murdjan</name>
    <name type="common">pinecone soldierfish</name>
    <dbReference type="NCBI Taxonomy" id="586833"/>
    <lineage>
        <taxon>Eukaryota</taxon>
        <taxon>Metazoa</taxon>
        <taxon>Chordata</taxon>
        <taxon>Craniata</taxon>
        <taxon>Vertebrata</taxon>
        <taxon>Euteleostomi</taxon>
        <taxon>Actinopterygii</taxon>
        <taxon>Neopterygii</taxon>
        <taxon>Teleostei</taxon>
        <taxon>Neoteleostei</taxon>
        <taxon>Acanthomorphata</taxon>
        <taxon>Holocentriformes</taxon>
        <taxon>Holocentridae</taxon>
        <taxon>Myripristis</taxon>
    </lineage>
</organism>
<evidence type="ECO:0000256" key="3">
    <source>
        <dbReference type="ARBA" id="ARBA00022737"/>
    </source>
</evidence>
<evidence type="ECO:0000313" key="10">
    <source>
        <dbReference type="Ensembl" id="ENSMMDP00005034226.1"/>
    </source>
</evidence>
<feature type="transmembrane region" description="Helical" evidence="8">
    <location>
        <begin position="179"/>
        <end position="201"/>
    </location>
</feature>